<protein>
    <recommendedName>
        <fullName evidence="9">Aquaporin</fullName>
    </recommendedName>
</protein>
<feature type="transmembrane region" description="Helical" evidence="6">
    <location>
        <begin position="114"/>
        <end position="137"/>
    </location>
</feature>
<dbReference type="Pfam" id="PF00230">
    <property type="entry name" value="MIP"/>
    <property type="match status" value="1"/>
</dbReference>
<evidence type="ECO:0000256" key="6">
    <source>
        <dbReference type="SAM" id="Phobius"/>
    </source>
</evidence>
<gene>
    <name evidence="7" type="ORF">NEZAVI_LOCUS5291</name>
</gene>
<keyword evidence="5" id="KW-0813">Transport</keyword>
<dbReference type="GO" id="GO:0005886">
    <property type="term" value="C:plasma membrane"/>
    <property type="evidence" value="ECO:0007669"/>
    <property type="project" value="TreeGrafter"/>
</dbReference>
<keyword evidence="3 6" id="KW-1133">Transmembrane helix</keyword>
<evidence type="ECO:0000256" key="3">
    <source>
        <dbReference type="ARBA" id="ARBA00022989"/>
    </source>
</evidence>
<evidence type="ECO:0000256" key="4">
    <source>
        <dbReference type="ARBA" id="ARBA00023136"/>
    </source>
</evidence>
<keyword evidence="2 5" id="KW-0812">Transmembrane</keyword>
<dbReference type="PANTHER" id="PTHR19139:SF270">
    <property type="entry name" value="ENTOMOGLYCEROPORIN 1-RELATED"/>
    <property type="match status" value="1"/>
</dbReference>
<dbReference type="OrthoDB" id="3222at2759"/>
<dbReference type="PANTHER" id="PTHR19139">
    <property type="entry name" value="AQUAPORIN TRANSPORTER"/>
    <property type="match status" value="1"/>
</dbReference>
<feature type="transmembrane region" description="Helical" evidence="6">
    <location>
        <begin position="149"/>
        <end position="168"/>
    </location>
</feature>
<comment type="similarity">
    <text evidence="5">Belongs to the MIP/aquaporin (TC 1.A.8) family.</text>
</comment>
<evidence type="ECO:0000256" key="2">
    <source>
        <dbReference type="ARBA" id="ARBA00022692"/>
    </source>
</evidence>
<dbReference type="InterPro" id="IPR034294">
    <property type="entry name" value="Aquaporin_transptr"/>
</dbReference>
<dbReference type="SUPFAM" id="SSF81338">
    <property type="entry name" value="Aquaporin-like"/>
    <property type="match status" value="1"/>
</dbReference>
<dbReference type="Proteomes" id="UP001152798">
    <property type="component" value="Chromosome 3"/>
</dbReference>
<feature type="transmembrane region" description="Helical" evidence="6">
    <location>
        <begin position="191"/>
        <end position="212"/>
    </location>
</feature>
<dbReference type="GO" id="GO:0015267">
    <property type="term" value="F:channel activity"/>
    <property type="evidence" value="ECO:0007669"/>
    <property type="project" value="InterPro"/>
</dbReference>
<evidence type="ECO:0000256" key="5">
    <source>
        <dbReference type="RuleBase" id="RU000477"/>
    </source>
</evidence>
<organism evidence="7 8">
    <name type="scientific">Nezara viridula</name>
    <name type="common">Southern green stink bug</name>
    <name type="synonym">Cimex viridulus</name>
    <dbReference type="NCBI Taxonomy" id="85310"/>
    <lineage>
        <taxon>Eukaryota</taxon>
        <taxon>Metazoa</taxon>
        <taxon>Ecdysozoa</taxon>
        <taxon>Arthropoda</taxon>
        <taxon>Hexapoda</taxon>
        <taxon>Insecta</taxon>
        <taxon>Pterygota</taxon>
        <taxon>Neoptera</taxon>
        <taxon>Paraneoptera</taxon>
        <taxon>Hemiptera</taxon>
        <taxon>Heteroptera</taxon>
        <taxon>Panheteroptera</taxon>
        <taxon>Pentatomomorpha</taxon>
        <taxon>Pentatomoidea</taxon>
        <taxon>Pentatomidae</taxon>
        <taxon>Pentatominae</taxon>
        <taxon>Nezara</taxon>
    </lineage>
</organism>
<sequence>MAVAEMLGTATFLAMGCGNVVGNISGAEPTHLNTVISFAFGIATSIIIFGPISGAIMNPALNLTAVILGHMSLQKCLFYTIFQLFGGFLGVSFIRMVTPDLGEGFCVTQPNSEVGVGSAFMVEFMGTAVLAWGLCNVLDPRMKEQGSVVAFKFLVIITSIAIPGGKYAGGSLNPARSFGPALAAGYWDNHWIYWSATCLGAVFAALIYRFFFDHEIFEVDQKKEESNPI</sequence>
<evidence type="ECO:0000256" key="1">
    <source>
        <dbReference type="ARBA" id="ARBA00004141"/>
    </source>
</evidence>
<dbReference type="InterPro" id="IPR023271">
    <property type="entry name" value="Aquaporin-like"/>
</dbReference>
<accession>A0A9P0EB41</accession>
<evidence type="ECO:0000313" key="7">
    <source>
        <dbReference type="EMBL" id="CAH1394931.1"/>
    </source>
</evidence>
<dbReference type="Gene3D" id="1.20.1080.10">
    <property type="entry name" value="Glycerol uptake facilitator protein"/>
    <property type="match status" value="1"/>
</dbReference>
<keyword evidence="4 6" id="KW-0472">Membrane</keyword>
<proteinExistence type="inferred from homology"/>
<feature type="transmembrane region" description="Helical" evidence="6">
    <location>
        <begin position="76"/>
        <end position="94"/>
    </location>
</feature>
<dbReference type="PRINTS" id="PR00783">
    <property type="entry name" value="MINTRINSICP"/>
</dbReference>
<evidence type="ECO:0000313" key="8">
    <source>
        <dbReference type="Proteomes" id="UP001152798"/>
    </source>
</evidence>
<keyword evidence="8" id="KW-1185">Reference proteome</keyword>
<dbReference type="AlphaFoldDB" id="A0A9P0EB41"/>
<feature type="transmembrane region" description="Helical" evidence="6">
    <location>
        <begin position="36"/>
        <end position="56"/>
    </location>
</feature>
<evidence type="ECO:0008006" key="9">
    <source>
        <dbReference type="Google" id="ProtNLM"/>
    </source>
</evidence>
<dbReference type="EMBL" id="OV725079">
    <property type="protein sequence ID" value="CAH1394931.1"/>
    <property type="molecule type" value="Genomic_DNA"/>
</dbReference>
<reference evidence="7" key="1">
    <citation type="submission" date="2022-01" db="EMBL/GenBank/DDBJ databases">
        <authorList>
            <person name="King R."/>
        </authorList>
    </citation>
    <scope>NUCLEOTIDE SEQUENCE</scope>
</reference>
<dbReference type="InterPro" id="IPR000425">
    <property type="entry name" value="MIP"/>
</dbReference>
<name>A0A9P0EB41_NEZVI</name>
<comment type="subcellular location">
    <subcellularLocation>
        <location evidence="1">Membrane</location>
        <topology evidence="1">Multi-pass membrane protein</topology>
    </subcellularLocation>
</comment>